<dbReference type="AlphaFoldDB" id="A0A024VZX8"/>
<evidence type="ECO:0000313" key="2">
    <source>
        <dbReference type="EMBL" id="ETW33436.1"/>
    </source>
</evidence>
<dbReference type="NCBIfam" id="TIGR01477">
    <property type="entry name" value="RIFIN"/>
    <property type="match status" value="1"/>
</dbReference>
<name>A0A024VZX8_PLAFA</name>
<dbReference type="SUPFAM" id="SSF47473">
    <property type="entry name" value="EF-hand"/>
    <property type="match status" value="1"/>
</dbReference>
<feature type="transmembrane region" description="Helical" evidence="1">
    <location>
        <begin position="254"/>
        <end position="276"/>
    </location>
</feature>
<reference evidence="2 3" key="2">
    <citation type="submission" date="2013-02" db="EMBL/GenBank/DDBJ databases">
        <title>The Genome Sequence of Plasmodium falciparum Tanzania (2000708).</title>
        <authorList>
            <consortium name="The Broad Institute Genome Sequencing Platform"/>
            <consortium name="The Broad Institute Genome Sequencing Center for Infectious Disease"/>
            <person name="Neafsey D."/>
            <person name="Cheeseman I."/>
            <person name="Volkman S."/>
            <person name="Adams J."/>
            <person name="Walker B."/>
            <person name="Young S.K."/>
            <person name="Zeng Q."/>
            <person name="Gargeya S."/>
            <person name="Fitzgerald M."/>
            <person name="Haas B."/>
            <person name="Abouelleil A."/>
            <person name="Alvarado L."/>
            <person name="Arachchi H.M."/>
            <person name="Berlin A.M."/>
            <person name="Chapman S.B."/>
            <person name="Dewar J."/>
            <person name="Goldberg J."/>
            <person name="Griggs A."/>
            <person name="Gujja S."/>
            <person name="Hansen M."/>
            <person name="Howarth C."/>
            <person name="Imamovic A."/>
            <person name="Larimer J."/>
            <person name="McCowan C."/>
            <person name="Murphy C."/>
            <person name="Neiman D."/>
            <person name="Pearson M."/>
            <person name="Priest M."/>
            <person name="Roberts A."/>
            <person name="Saif S."/>
            <person name="Shea T."/>
            <person name="Sisk P."/>
            <person name="Sykes S."/>
            <person name="Wortman J."/>
            <person name="Nusbaum C."/>
            <person name="Birren B."/>
        </authorList>
    </citation>
    <scope>NUCLEOTIDE SEQUENCE [LARGE SCALE GENOMIC DNA]</scope>
    <source>
        <strain evidence="3">Tanzania (2000708)</strain>
    </source>
</reference>
<keyword evidence="1" id="KW-0812">Transmembrane</keyword>
<evidence type="ECO:0000313" key="3">
    <source>
        <dbReference type="Proteomes" id="UP000030708"/>
    </source>
</evidence>
<protein>
    <recommendedName>
        <fullName evidence="4">Surface antigen</fullName>
    </recommendedName>
</protein>
<accession>A0A024VZX8</accession>
<dbReference type="InterPro" id="IPR011992">
    <property type="entry name" value="EF-hand-dom_pair"/>
</dbReference>
<evidence type="ECO:0000256" key="1">
    <source>
        <dbReference type="SAM" id="Phobius"/>
    </source>
</evidence>
<gene>
    <name evidence="2" type="ORF">PFTANZ_05845</name>
</gene>
<dbReference type="InterPro" id="IPR006373">
    <property type="entry name" value="VSA_Rifin"/>
</dbReference>
<sequence>MQQFEDRTSQRFHEYEERMQSKRMQCKEQCDKDIEQIILKDKIEKELKQRLTTLETNIDANDVPTCVCEKSIADKVEKGCLKCGYGLGGSVPGLGLIGGTALYTIKLWKDAEIAAAIVLATKEGTKVGIAKGIEVAMQGVINNFRLQKLGGKTLQVAITSETYNDPEFFVFQIMGEYTSYLDTGIDNSNGGFRIFHELLLDNSAKIKQSISATAQDVAKKAGQAATETTNETTQVLTMERTTEITGVATNYSTAIIASIIAIVVIVLVMIIIYLILRYRRGKKMRKKLQYIKLLNE</sequence>
<evidence type="ECO:0008006" key="4">
    <source>
        <dbReference type="Google" id="ProtNLM"/>
    </source>
</evidence>
<proteinExistence type="predicted"/>
<dbReference type="EMBL" id="KI926626">
    <property type="protein sequence ID" value="ETW33436.1"/>
    <property type="molecule type" value="Genomic_DNA"/>
</dbReference>
<keyword evidence="1" id="KW-0472">Membrane</keyword>
<reference evidence="2 3" key="1">
    <citation type="submission" date="2013-02" db="EMBL/GenBank/DDBJ databases">
        <title>The Genome Annotation of Plasmodium falciparum Tanzania (2000708).</title>
        <authorList>
            <consortium name="The Broad Institute Genome Sequencing Platform"/>
            <consortium name="The Broad Institute Genome Sequencing Center for Infectious Disease"/>
            <person name="Neafsey D."/>
            <person name="Hoffman S."/>
            <person name="Volkman S."/>
            <person name="Rosenthal P."/>
            <person name="Walker B."/>
            <person name="Young S.K."/>
            <person name="Zeng Q."/>
            <person name="Gargeya S."/>
            <person name="Fitzgerald M."/>
            <person name="Haas B."/>
            <person name="Abouelleil A."/>
            <person name="Allen A.W."/>
            <person name="Alvarado L."/>
            <person name="Arachchi H.M."/>
            <person name="Berlin A.M."/>
            <person name="Chapman S.B."/>
            <person name="Gainer-Dewar J."/>
            <person name="Goldberg J."/>
            <person name="Griggs A."/>
            <person name="Gujja S."/>
            <person name="Hansen M."/>
            <person name="Howarth C."/>
            <person name="Imamovic A."/>
            <person name="Ireland A."/>
            <person name="Larimer J."/>
            <person name="McCowan C."/>
            <person name="Murphy C."/>
            <person name="Pearson M."/>
            <person name="Poon T.W."/>
            <person name="Priest M."/>
            <person name="Roberts A."/>
            <person name="Saif S."/>
            <person name="Shea T."/>
            <person name="Sisk P."/>
            <person name="Sykes S."/>
            <person name="Wortman J."/>
            <person name="Nusbaum C."/>
            <person name="Birren B."/>
        </authorList>
    </citation>
    <scope>NUCLEOTIDE SEQUENCE [LARGE SCALE GENOMIC DNA]</scope>
    <source>
        <strain evidence="3">Tanzania (2000708)</strain>
    </source>
</reference>
<organism evidence="2 3">
    <name type="scientific">Plasmodium falciparum Tanzania</name>
    <name type="common">2000708</name>
    <dbReference type="NCBI Taxonomy" id="1036725"/>
    <lineage>
        <taxon>Eukaryota</taxon>
        <taxon>Sar</taxon>
        <taxon>Alveolata</taxon>
        <taxon>Apicomplexa</taxon>
        <taxon>Aconoidasida</taxon>
        <taxon>Haemosporida</taxon>
        <taxon>Plasmodiidae</taxon>
        <taxon>Plasmodium</taxon>
        <taxon>Plasmodium (Laverania)</taxon>
    </lineage>
</organism>
<keyword evidence="1" id="KW-1133">Transmembrane helix</keyword>
<dbReference type="Pfam" id="PF02009">
    <property type="entry name" value="RIFIN"/>
    <property type="match status" value="1"/>
</dbReference>
<dbReference type="Proteomes" id="UP000030708">
    <property type="component" value="Unassembled WGS sequence"/>
</dbReference>